<accession>A0ABR9U4J7</accession>
<dbReference type="Gene3D" id="1.25.40.10">
    <property type="entry name" value="Tetratricopeptide repeat domain"/>
    <property type="match status" value="1"/>
</dbReference>
<sequence length="286" mass="33464">MLQENAAEVLLGKQALQEFTLDLDKVWKQQMESSWRQRYAVVQEVLQEIKILEEKETQNNLSLEDIWKLANLSLEVNKEELAMQRLYQLLIMDSDNVSVHYLLGQILLKQDNLDGVQHLETALSQDVSLTNHCLQILYELFWQRGEVEKSKHYRDRLDAFNEQLSKGKKERSVVSHQDTFCQHGLEKTETRKIRTLISQCPQVKKAFLVQKVMNHFSNIPFFVLGIVRHSSFLRLESSDADLELATILKKKLQIQHNWEVIVVANGNSKVIKKMQQIKQSVIYYNQ</sequence>
<dbReference type="SUPFAM" id="SSF48452">
    <property type="entry name" value="TPR-like"/>
    <property type="match status" value="1"/>
</dbReference>
<proteinExistence type="predicted"/>
<comment type="caution">
    <text evidence="1">The sequence shown here is derived from an EMBL/GenBank/DDBJ whole genome shotgun (WGS) entry which is preliminary data.</text>
</comment>
<evidence type="ECO:0000313" key="1">
    <source>
        <dbReference type="EMBL" id="MBE9107590.1"/>
    </source>
</evidence>
<organism evidence="1 2">
    <name type="scientific">Nostoc cf. edaphicum LEGE 07299</name>
    <dbReference type="NCBI Taxonomy" id="2777974"/>
    <lineage>
        <taxon>Bacteria</taxon>
        <taxon>Bacillati</taxon>
        <taxon>Cyanobacteriota</taxon>
        <taxon>Cyanophyceae</taxon>
        <taxon>Nostocales</taxon>
        <taxon>Nostocaceae</taxon>
        <taxon>Nostoc</taxon>
    </lineage>
</organism>
<dbReference type="RefSeq" id="WP_194047536.1">
    <property type="nucleotide sequence ID" value="NZ_JADEXF010000907.1"/>
</dbReference>
<protein>
    <submittedName>
        <fullName evidence="1">Uncharacterized protein</fullName>
    </submittedName>
</protein>
<dbReference type="EMBL" id="JADEXF010000907">
    <property type="protein sequence ID" value="MBE9107590.1"/>
    <property type="molecule type" value="Genomic_DNA"/>
</dbReference>
<dbReference type="Proteomes" id="UP000647836">
    <property type="component" value="Unassembled WGS sequence"/>
</dbReference>
<name>A0ABR9U4J7_9NOSO</name>
<gene>
    <name evidence="1" type="ORF">IQ229_22470</name>
</gene>
<dbReference type="InterPro" id="IPR011990">
    <property type="entry name" value="TPR-like_helical_dom_sf"/>
</dbReference>
<keyword evidence="2" id="KW-1185">Reference proteome</keyword>
<reference evidence="1 2" key="1">
    <citation type="submission" date="2020-10" db="EMBL/GenBank/DDBJ databases">
        <authorList>
            <person name="Castelo-Branco R."/>
            <person name="Eusebio N."/>
            <person name="Adriana R."/>
            <person name="Vieira A."/>
            <person name="Brugerolle De Fraissinette N."/>
            <person name="Rezende De Castro R."/>
            <person name="Schneider M.P."/>
            <person name="Vasconcelos V."/>
            <person name="Leao P.N."/>
        </authorList>
    </citation>
    <scope>NUCLEOTIDE SEQUENCE [LARGE SCALE GENOMIC DNA]</scope>
    <source>
        <strain evidence="1 2">LEGE 07299</strain>
    </source>
</reference>
<evidence type="ECO:0000313" key="2">
    <source>
        <dbReference type="Proteomes" id="UP000647836"/>
    </source>
</evidence>